<keyword evidence="4" id="KW-1185">Reference proteome</keyword>
<evidence type="ECO:0000313" key="3">
    <source>
        <dbReference type="EMBL" id="KKB48495.1"/>
    </source>
</evidence>
<dbReference type="InterPro" id="IPR056108">
    <property type="entry name" value="DUF7691"/>
</dbReference>
<organism evidence="2 4">
    <name type="scientific">Parabacteroides gordonii MS-1 = DSM 23371</name>
    <dbReference type="NCBI Taxonomy" id="1203610"/>
    <lineage>
        <taxon>Bacteria</taxon>
        <taxon>Pseudomonadati</taxon>
        <taxon>Bacteroidota</taxon>
        <taxon>Bacteroidia</taxon>
        <taxon>Bacteroidales</taxon>
        <taxon>Tannerellaceae</taxon>
        <taxon>Parabacteroides</taxon>
    </lineage>
</organism>
<feature type="domain" description="DUF7691" evidence="1">
    <location>
        <begin position="1"/>
        <end position="172"/>
    </location>
</feature>
<proteinExistence type="predicted"/>
<dbReference type="AlphaFoldDB" id="A0A0F5ILJ9"/>
<dbReference type="GeneID" id="66307943"/>
<accession>A0A0F5ILJ9</accession>
<evidence type="ECO:0000313" key="2">
    <source>
        <dbReference type="EMBL" id="KKB45992.1"/>
    </source>
</evidence>
<dbReference type="Pfam" id="PF24740">
    <property type="entry name" value="DUF7691"/>
    <property type="match status" value="1"/>
</dbReference>
<dbReference type="STRING" id="1203610.HMPREF1536_04962"/>
<sequence>MSYSVCAYLTEADKVKSVYGTCDNQLINQLKVALKQELDTLNDYFSDSLNTDKDAYAALADIVNGEIRYPEIAFMYGYVYEKICNHYGTQIYCAENLWQLDSQSTFIPIPLSSDFPYIISIPVSDLESKRTEYTSLQEGNGIGDYDYEQEMDDLNFIFDEAVEAQKDLVIMVY</sequence>
<name>A0A0F5ILJ9_9BACT</name>
<evidence type="ECO:0000313" key="4">
    <source>
        <dbReference type="Proteomes" id="UP000033035"/>
    </source>
</evidence>
<comment type="caution">
    <text evidence="2">The sequence shown here is derived from an EMBL/GenBank/DDBJ whole genome shotgun (WGS) entry which is preliminary data.</text>
</comment>
<gene>
    <name evidence="3" type="ORF">HMPREF1536_04962</name>
    <name evidence="2" type="ORF">HMPREF1536_05223</name>
</gene>
<dbReference type="HOGENOM" id="CLU_1544583_0_0_10"/>
<protein>
    <recommendedName>
        <fullName evidence="1">DUF7691 domain-containing protein</fullName>
    </recommendedName>
</protein>
<dbReference type="Proteomes" id="UP000033035">
    <property type="component" value="Unassembled WGS sequence"/>
</dbReference>
<dbReference type="RefSeq" id="WP_007480238.1">
    <property type="nucleotide sequence ID" value="NZ_AUAE01000048.1"/>
</dbReference>
<evidence type="ECO:0000259" key="1">
    <source>
        <dbReference type="Pfam" id="PF24740"/>
    </source>
</evidence>
<dbReference type="EMBL" id="AQHW01000030">
    <property type="protein sequence ID" value="KKB45992.1"/>
    <property type="molecule type" value="Genomic_DNA"/>
</dbReference>
<dbReference type="EMBL" id="AQHW01000027">
    <property type="protein sequence ID" value="KKB48495.1"/>
    <property type="molecule type" value="Genomic_DNA"/>
</dbReference>
<reference evidence="2 4" key="1">
    <citation type="submission" date="2013-04" db="EMBL/GenBank/DDBJ databases">
        <title>The Genome Sequence of Parabacteroides gordonii DSM 23371.</title>
        <authorList>
            <consortium name="The Broad Institute Genomics Platform"/>
            <person name="Earl A."/>
            <person name="Ward D."/>
            <person name="Feldgarden M."/>
            <person name="Gevers D."/>
            <person name="Martens E."/>
            <person name="Sakamoto M."/>
            <person name="Benno Y."/>
            <person name="Suzuki N."/>
            <person name="Matsunaga N."/>
            <person name="Koshihara K."/>
            <person name="Seki M."/>
            <person name="Komiya H."/>
            <person name="Walker B."/>
            <person name="Young S."/>
            <person name="Zeng Q."/>
            <person name="Gargeya S."/>
            <person name="Fitzgerald M."/>
            <person name="Haas B."/>
            <person name="Abouelleil A."/>
            <person name="Allen A.W."/>
            <person name="Alvarado L."/>
            <person name="Arachchi H.M."/>
            <person name="Berlin A.M."/>
            <person name="Chapman S.B."/>
            <person name="Gainer-Dewar J."/>
            <person name="Goldberg J."/>
            <person name="Griggs A."/>
            <person name="Gujja S."/>
            <person name="Hansen M."/>
            <person name="Howarth C."/>
            <person name="Imamovic A."/>
            <person name="Ireland A."/>
            <person name="Larimer J."/>
            <person name="McCowan C."/>
            <person name="Murphy C."/>
            <person name="Pearson M."/>
            <person name="Poon T.W."/>
            <person name="Priest M."/>
            <person name="Roberts A."/>
            <person name="Saif S."/>
            <person name="Shea T."/>
            <person name="Sisk P."/>
            <person name="Sykes S."/>
            <person name="Wortman J."/>
            <person name="Nusbaum C."/>
            <person name="Birren B."/>
        </authorList>
    </citation>
    <scope>NUCLEOTIDE SEQUENCE [LARGE SCALE GENOMIC DNA]</scope>
    <source>
        <strain evidence="2 4">MS-1</strain>
    </source>
</reference>
<dbReference type="PATRIC" id="fig|1203610.3.peg.5058"/>